<protein>
    <recommendedName>
        <fullName evidence="4">Integrase catalytic domain-containing protein</fullName>
    </recommendedName>
</protein>
<dbReference type="Pfam" id="PF07727">
    <property type="entry name" value="RVT_2"/>
    <property type="match status" value="1"/>
</dbReference>
<dbReference type="SUPFAM" id="SSF53098">
    <property type="entry name" value="Ribonuclease H-like"/>
    <property type="match status" value="1"/>
</dbReference>
<dbReference type="InterPro" id="IPR039537">
    <property type="entry name" value="Retrotran_Ty1/copia-like"/>
</dbReference>
<keyword evidence="2" id="KW-0378">Hydrolase</keyword>
<dbReference type="GO" id="GO:0016787">
    <property type="term" value="F:hydrolase activity"/>
    <property type="evidence" value="ECO:0007669"/>
    <property type="project" value="UniProtKB-KW"/>
</dbReference>
<dbReference type="GO" id="GO:0015074">
    <property type="term" value="P:DNA integration"/>
    <property type="evidence" value="ECO:0007669"/>
    <property type="project" value="InterPro"/>
</dbReference>
<dbReference type="InterPro" id="IPR036397">
    <property type="entry name" value="RNaseH_sf"/>
</dbReference>
<dbReference type="EMBL" id="BKCJ010010139">
    <property type="protein sequence ID" value="GEU90228.1"/>
    <property type="molecule type" value="Genomic_DNA"/>
</dbReference>
<dbReference type="InterPro" id="IPR001584">
    <property type="entry name" value="Integrase_cat-core"/>
</dbReference>
<dbReference type="InterPro" id="IPR013103">
    <property type="entry name" value="RVT_2"/>
</dbReference>
<comment type="caution">
    <text evidence="5">The sequence shown here is derived from an EMBL/GenBank/DDBJ whole genome shotgun (WGS) entry which is preliminary data.</text>
</comment>
<dbReference type="Gene3D" id="3.30.420.10">
    <property type="entry name" value="Ribonuclease H-like superfamily/Ribonuclease H"/>
    <property type="match status" value="1"/>
</dbReference>
<gene>
    <name evidence="5" type="ORF">Tci_062206</name>
</gene>
<dbReference type="PANTHER" id="PTHR42648">
    <property type="entry name" value="TRANSPOSASE, PUTATIVE-RELATED"/>
    <property type="match status" value="1"/>
</dbReference>
<evidence type="ECO:0000256" key="2">
    <source>
        <dbReference type="ARBA" id="ARBA00022801"/>
    </source>
</evidence>
<dbReference type="PROSITE" id="PS50994">
    <property type="entry name" value="INTEGRASE"/>
    <property type="match status" value="1"/>
</dbReference>
<keyword evidence="1" id="KW-0479">Metal-binding</keyword>
<accession>A0A6L2NV85</accession>
<evidence type="ECO:0000256" key="3">
    <source>
        <dbReference type="SAM" id="MobiDB-lite"/>
    </source>
</evidence>
<dbReference type="AlphaFoldDB" id="A0A6L2NV85"/>
<evidence type="ECO:0000259" key="4">
    <source>
        <dbReference type="PROSITE" id="PS50994"/>
    </source>
</evidence>
<organism evidence="5">
    <name type="scientific">Tanacetum cinerariifolium</name>
    <name type="common">Dalmatian daisy</name>
    <name type="synonym">Chrysanthemum cinerariifolium</name>
    <dbReference type="NCBI Taxonomy" id="118510"/>
    <lineage>
        <taxon>Eukaryota</taxon>
        <taxon>Viridiplantae</taxon>
        <taxon>Streptophyta</taxon>
        <taxon>Embryophyta</taxon>
        <taxon>Tracheophyta</taxon>
        <taxon>Spermatophyta</taxon>
        <taxon>Magnoliopsida</taxon>
        <taxon>eudicotyledons</taxon>
        <taxon>Gunneridae</taxon>
        <taxon>Pentapetalae</taxon>
        <taxon>asterids</taxon>
        <taxon>campanulids</taxon>
        <taxon>Asterales</taxon>
        <taxon>Asteraceae</taxon>
        <taxon>Asteroideae</taxon>
        <taxon>Anthemideae</taxon>
        <taxon>Anthemidinae</taxon>
        <taxon>Tanacetum</taxon>
    </lineage>
</organism>
<dbReference type="GO" id="GO:0003676">
    <property type="term" value="F:nucleic acid binding"/>
    <property type="evidence" value="ECO:0007669"/>
    <property type="project" value="InterPro"/>
</dbReference>
<dbReference type="Pfam" id="PF00665">
    <property type="entry name" value="rve"/>
    <property type="match status" value="1"/>
</dbReference>
<feature type="compositionally biased region" description="Low complexity" evidence="3">
    <location>
        <begin position="257"/>
        <end position="266"/>
    </location>
</feature>
<dbReference type="GO" id="GO:0046872">
    <property type="term" value="F:metal ion binding"/>
    <property type="evidence" value="ECO:0007669"/>
    <property type="project" value="UniProtKB-KW"/>
</dbReference>
<sequence length="602" mass="68973">SINGKRYVLVIVDDYSRCTWTHFLRSKDETPEVLIDFLRLFQRGLQGQVRLVRTDTGMKFLNHTIHAYFAAEGILHQTSIARTPKQNDVVERRNRTLVEAARTMLSAAKVPLFFWVEAIATACFTQNLSLVIPRHEKTPYHIINDRKPLVKFFHIFGFICNIVRDGENLDKMKEKDQLSSDPAPECQSMALNHDSLSPAIQCQAIVSQADRTVTTSNELDLLFSLMFDELLNGSFKVVSKSSDVSAAHAPNQRQHHTTPLNNHTTPAPTCQVTTLAPTVISFENINHVETYAKNDQVADNEFINIFSTPYKTKGTCRHIITRCQLESNAKMCMFALTASRTKPKNIKEAMANSAWIESMQEELHQFDRLTVWELVDRPLSTNVINLMWLWKNKHNEENTVIQNKSCLVAKGYVRKEGVDFEESFAAIARLETVRFFIPYAAYKSFTVYQMDVKTMFLYGPLKEEVYINQPNGFVAPYNPDKVYQLKKTFYGLQGRGKSIFANGFLDSLASYSDIKTEDGGTPVIWFDVKKEEFGLIDPLKRMHDIRRNYSCLDQVVDLNGEVGYVCTNIMKFWLLNHKKLRLPHCRFKNEIVHDGLLIDVIG</sequence>
<name>A0A6L2NV85_TANCI</name>
<dbReference type="InterPro" id="IPR012337">
    <property type="entry name" value="RNaseH-like_sf"/>
</dbReference>
<proteinExistence type="predicted"/>
<evidence type="ECO:0000313" key="5">
    <source>
        <dbReference type="EMBL" id="GEU90228.1"/>
    </source>
</evidence>
<feature type="domain" description="Integrase catalytic" evidence="4">
    <location>
        <begin position="1"/>
        <end position="147"/>
    </location>
</feature>
<feature type="non-terminal residue" evidence="5">
    <location>
        <position position="1"/>
    </location>
</feature>
<reference evidence="5" key="1">
    <citation type="journal article" date="2019" name="Sci. Rep.">
        <title>Draft genome of Tanacetum cinerariifolium, the natural source of mosquito coil.</title>
        <authorList>
            <person name="Yamashiro T."/>
            <person name="Shiraishi A."/>
            <person name="Satake H."/>
            <person name="Nakayama K."/>
        </authorList>
    </citation>
    <scope>NUCLEOTIDE SEQUENCE</scope>
</reference>
<feature type="region of interest" description="Disordered" evidence="3">
    <location>
        <begin position="246"/>
        <end position="266"/>
    </location>
</feature>
<dbReference type="PANTHER" id="PTHR42648:SF18">
    <property type="entry name" value="RETROTRANSPOSON, UNCLASSIFIED-LIKE PROTEIN"/>
    <property type="match status" value="1"/>
</dbReference>
<evidence type="ECO:0000256" key="1">
    <source>
        <dbReference type="ARBA" id="ARBA00022723"/>
    </source>
</evidence>